<dbReference type="Gene3D" id="3.60.15.10">
    <property type="entry name" value="Ribonuclease Z/Hydroxyacylglutathione hydrolase-like"/>
    <property type="match status" value="1"/>
</dbReference>
<keyword evidence="2" id="KW-1185">Reference proteome</keyword>
<dbReference type="Proteomes" id="UP000427906">
    <property type="component" value="Chromosome"/>
</dbReference>
<dbReference type="RefSeq" id="WP_174783998.1">
    <property type="nucleotide sequence ID" value="NZ_AP021874.1"/>
</dbReference>
<proteinExistence type="predicted"/>
<protein>
    <recommendedName>
        <fullName evidence="3">Metallo-beta-lactamase domain-containing protein</fullName>
    </recommendedName>
</protein>
<name>A0A5K7YRE5_9BACT</name>
<evidence type="ECO:0000313" key="2">
    <source>
        <dbReference type="Proteomes" id="UP000427906"/>
    </source>
</evidence>
<reference evidence="1 2" key="1">
    <citation type="submission" date="2019-11" db="EMBL/GenBank/DDBJ databases">
        <title>Comparative genomics of hydrocarbon-degrading Desulfosarcina strains.</title>
        <authorList>
            <person name="Watanabe M."/>
            <person name="Kojima H."/>
            <person name="Fukui M."/>
        </authorList>
    </citation>
    <scope>NUCLEOTIDE SEQUENCE [LARGE SCALE GENOMIC DNA]</scope>
    <source>
        <strain evidence="1 2">PL12</strain>
    </source>
</reference>
<dbReference type="InterPro" id="IPR036866">
    <property type="entry name" value="RibonucZ/Hydroxyglut_hydro"/>
</dbReference>
<sequence>MKIEIIGAESLGVRGLCCFVAAAEQKILIDPGIALGFFRKGLAPHPIQVATGEAIREKIIAAWGLATDIVFSHFHGDHVPLADANPYQLDAARVAGLNPGVRIWTKSAEFLSARERVRFITLKERLAARWQEGNRGAGPLVFSVPVPHGNQTERNETVMMTRIADETVFVHTSDIQLLDDDTVDLVLGWQPDILLAGGPPLYLEHLNSELRNRAWKNALRLADSVDILILDHHLMRSREGLRWLDGISSESGRRVLCAADFMGVPRRVLEAERKTLYEKMPVSSGWHQDYAKGKATTRGFQALEPGRDIPAAVHD</sequence>
<evidence type="ECO:0000313" key="1">
    <source>
        <dbReference type="EMBL" id="BBO71288.1"/>
    </source>
</evidence>
<dbReference type="EMBL" id="AP021874">
    <property type="protein sequence ID" value="BBO71288.1"/>
    <property type="molecule type" value="Genomic_DNA"/>
</dbReference>
<gene>
    <name evidence="1" type="ORF">DSCA_52180</name>
</gene>
<evidence type="ECO:0008006" key="3">
    <source>
        <dbReference type="Google" id="ProtNLM"/>
    </source>
</evidence>
<dbReference type="AlphaFoldDB" id="A0A5K7YRE5"/>
<dbReference type="SUPFAM" id="SSF56281">
    <property type="entry name" value="Metallo-hydrolase/oxidoreductase"/>
    <property type="match status" value="1"/>
</dbReference>
<dbReference type="PIRSF" id="PIRSF004944">
    <property type="entry name" value="UCP004944_hydrls"/>
    <property type="match status" value="1"/>
</dbReference>
<organism evidence="1 2">
    <name type="scientific">Desulfosarcina alkanivorans</name>
    <dbReference type="NCBI Taxonomy" id="571177"/>
    <lineage>
        <taxon>Bacteria</taxon>
        <taxon>Pseudomonadati</taxon>
        <taxon>Thermodesulfobacteriota</taxon>
        <taxon>Desulfobacteria</taxon>
        <taxon>Desulfobacterales</taxon>
        <taxon>Desulfosarcinaceae</taxon>
        <taxon>Desulfosarcina</taxon>
    </lineage>
</organism>
<dbReference type="InterPro" id="IPR014426">
    <property type="entry name" value="UPF0282_hydrls"/>
</dbReference>
<dbReference type="KEGG" id="dalk:DSCA_52180"/>
<accession>A0A5K7YRE5</accession>